<evidence type="ECO:0000313" key="11">
    <source>
        <dbReference type="EMBL" id="KIH78145.1"/>
    </source>
</evidence>
<keyword evidence="7 9" id="KW-0408">Iron</keyword>
<dbReference type="PANTHER" id="PTHR24960">
    <property type="entry name" value="PHOTOSYSTEM I IRON-SULFUR CENTER-RELATED"/>
    <property type="match status" value="1"/>
</dbReference>
<dbReference type="Gene3D" id="3.30.70.20">
    <property type="match status" value="1"/>
</dbReference>
<dbReference type="PRINTS" id="PR00354">
    <property type="entry name" value="7FE8SFRDOXIN"/>
</dbReference>
<keyword evidence="12" id="KW-1185">Reference proteome</keyword>
<organism evidence="11 12">
    <name type="scientific">Geoalkalibacter ferrihydriticus DSM 17813</name>
    <dbReference type="NCBI Taxonomy" id="1121915"/>
    <lineage>
        <taxon>Bacteria</taxon>
        <taxon>Pseudomonadati</taxon>
        <taxon>Thermodesulfobacteriota</taxon>
        <taxon>Desulfuromonadia</taxon>
        <taxon>Desulfuromonadales</taxon>
        <taxon>Geoalkalibacteraceae</taxon>
        <taxon>Geoalkalibacter</taxon>
    </lineage>
</organism>
<dbReference type="AlphaFoldDB" id="A0A0C2HTN5"/>
<dbReference type="InterPro" id="IPR017900">
    <property type="entry name" value="4Fe4S_Fe_S_CS"/>
</dbReference>
<protein>
    <recommendedName>
        <fullName evidence="9">Ferredoxin</fullName>
    </recommendedName>
</protein>
<sequence>MGTHYIMEDCTTCGACEPVCPVEAIHPGDPMYTIDKDACIDCGACDDVCPVDAIKWEETNA</sequence>
<keyword evidence="8 9" id="KW-0411">Iron-sulfur</keyword>
<evidence type="ECO:0000256" key="5">
    <source>
        <dbReference type="ARBA" id="ARBA00022723"/>
    </source>
</evidence>
<evidence type="ECO:0000313" key="12">
    <source>
        <dbReference type="Proteomes" id="UP000035068"/>
    </source>
</evidence>
<evidence type="ECO:0000256" key="7">
    <source>
        <dbReference type="ARBA" id="ARBA00023004"/>
    </source>
</evidence>
<evidence type="ECO:0000256" key="3">
    <source>
        <dbReference type="ARBA" id="ARBA00022448"/>
    </source>
</evidence>
<dbReference type="PROSITE" id="PS00198">
    <property type="entry name" value="4FE4S_FER_1"/>
    <property type="match status" value="2"/>
</dbReference>
<proteinExistence type="predicted"/>
<dbReference type="Proteomes" id="UP000035068">
    <property type="component" value="Unassembled WGS sequence"/>
</dbReference>
<reference evidence="11 12" key="1">
    <citation type="submission" date="2014-12" db="EMBL/GenBank/DDBJ databases">
        <title>Genomes of Geoalkalibacter ferrihydriticus and Geoalkalibacter subterraneus, two haloalkaliphilic metal-reducing members of the Geobacteraceae.</title>
        <authorList>
            <person name="Badalamenti J.P."/>
            <person name="Torres C.I."/>
            <person name="Krajmalnik-Brown R."/>
            <person name="Bond D.R."/>
        </authorList>
    </citation>
    <scope>NUCLEOTIDE SEQUENCE [LARGE SCALE GENOMIC DNA]</scope>
    <source>
        <strain evidence="11 12">DSM 17813</strain>
    </source>
</reference>
<dbReference type="GO" id="GO:0005737">
    <property type="term" value="C:cytoplasm"/>
    <property type="evidence" value="ECO:0007669"/>
    <property type="project" value="TreeGrafter"/>
</dbReference>
<gene>
    <name evidence="11" type="ORF">GFER_06155</name>
</gene>
<dbReference type="PROSITE" id="PS51379">
    <property type="entry name" value="4FE4S_FER_2"/>
    <property type="match status" value="2"/>
</dbReference>
<evidence type="ECO:0000256" key="6">
    <source>
        <dbReference type="ARBA" id="ARBA00022982"/>
    </source>
</evidence>
<dbReference type="Pfam" id="PF13187">
    <property type="entry name" value="Fer4_9"/>
    <property type="match status" value="1"/>
</dbReference>
<comment type="cofactor">
    <cofactor evidence="1 9">
        <name>[4Fe-4S] cluster</name>
        <dbReference type="ChEBI" id="CHEBI:49883"/>
    </cofactor>
</comment>
<name>A0A0C2HTN5_9BACT</name>
<evidence type="ECO:0000259" key="10">
    <source>
        <dbReference type="PROSITE" id="PS51379"/>
    </source>
</evidence>
<keyword evidence="4 9" id="KW-0004">4Fe-4S</keyword>
<evidence type="ECO:0000256" key="4">
    <source>
        <dbReference type="ARBA" id="ARBA00022485"/>
    </source>
</evidence>
<keyword evidence="6 9" id="KW-0249">Electron transport</keyword>
<dbReference type="GO" id="GO:0009055">
    <property type="term" value="F:electron transfer activity"/>
    <property type="evidence" value="ECO:0007669"/>
    <property type="project" value="UniProtKB-UniRule"/>
</dbReference>
<dbReference type="InterPro" id="IPR000813">
    <property type="entry name" value="7Fe_ferredoxin"/>
</dbReference>
<dbReference type="PANTHER" id="PTHR24960:SF79">
    <property type="entry name" value="PHOTOSYSTEM I IRON-SULFUR CENTER"/>
    <property type="match status" value="1"/>
</dbReference>
<evidence type="ECO:0000256" key="1">
    <source>
        <dbReference type="ARBA" id="ARBA00001966"/>
    </source>
</evidence>
<evidence type="ECO:0000256" key="9">
    <source>
        <dbReference type="RuleBase" id="RU365098"/>
    </source>
</evidence>
<dbReference type="SUPFAM" id="SSF54862">
    <property type="entry name" value="4Fe-4S ferredoxins"/>
    <property type="match status" value="1"/>
</dbReference>
<feature type="domain" description="4Fe-4S ferredoxin-type" evidence="10">
    <location>
        <begin position="1"/>
        <end position="29"/>
    </location>
</feature>
<dbReference type="EMBL" id="JWJD01000001">
    <property type="protein sequence ID" value="KIH78145.1"/>
    <property type="molecule type" value="Genomic_DNA"/>
</dbReference>
<evidence type="ECO:0000256" key="2">
    <source>
        <dbReference type="ARBA" id="ARBA00003532"/>
    </source>
</evidence>
<feature type="domain" description="4Fe-4S ferredoxin-type" evidence="10">
    <location>
        <begin position="30"/>
        <end position="59"/>
    </location>
</feature>
<comment type="caution">
    <text evidence="11">The sequence shown here is derived from an EMBL/GenBank/DDBJ whole genome shotgun (WGS) entry which is preliminary data.</text>
</comment>
<comment type="function">
    <text evidence="2 9">Ferredoxins are iron-sulfur proteins that transfer electrons in a wide variety of metabolic reactions.</text>
</comment>
<keyword evidence="3 9" id="KW-0813">Transport</keyword>
<accession>A0A0C2HTN5</accession>
<dbReference type="GO" id="GO:0046872">
    <property type="term" value="F:metal ion binding"/>
    <property type="evidence" value="ECO:0007669"/>
    <property type="project" value="UniProtKB-UniRule"/>
</dbReference>
<dbReference type="RefSeq" id="WP_040097004.1">
    <property type="nucleotide sequence ID" value="NZ_JWJD01000001.1"/>
</dbReference>
<keyword evidence="5 9" id="KW-0479">Metal-binding</keyword>
<dbReference type="InterPro" id="IPR017896">
    <property type="entry name" value="4Fe4S_Fe-S-bd"/>
</dbReference>
<dbReference type="InterPro" id="IPR050157">
    <property type="entry name" value="PSI_iron-sulfur_center"/>
</dbReference>
<dbReference type="GO" id="GO:0051539">
    <property type="term" value="F:4 iron, 4 sulfur cluster binding"/>
    <property type="evidence" value="ECO:0007669"/>
    <property type="project" value="UniProtKB-UniRule"/>
</dbReference>
<evidence type="ECO:0000256" key="8">
    <source>
        <dbReference type="ARBA" id="ARBA00023014"/>
    </source>
</evidence>